<accession>A0AAU8G413</accession>
<dbReference type="RefSeq" id="WP_353708988.1">
    <property type="nucleotide sequence ID" value="NZ_CP159290.1"/>
</dbReference>
<gene>
    <name evidence="1" type="ORF">ABRQ22_06705</name>
</gene>
<sequence>MTEPAPDALGVVGWVDADALIETSPTWVETTDTDDLLEALEAAHEQCLEFLNGRVPWRIPPDEDAGEPGVAPARLVLAQKLQARALLRSTYTGSRDEIGPDGMTVTVFPMDWTVKNLLRPRRGRRGPR</sequence>
<dbReference type="EMBL" id="CP159290">
    <property type="protein sequence ID" value="XCH31371.1"/>
    <property type="molecule type" value="Genomic_DNA"/>
</dbReference>
<dbReference type="AlphaFoldDB" id="A0AAU8G413"/>
<organism evidence="1">
    <name type="scientific">Cellulosimicrobium sp. ES-005</name>
    <dbReference type="NCBI Taxonomy" id="3163031"/>
    <lineage>
        <taxon>Bacteria</taxon>
        <taxon>Bacillati</taxon>
        <taxon>Actinomycetota</taxon>
        <taxon>Actinomycetes</taxon>
        <taxon>Micrococcales</taxon>
        <taxon>Promicromonosporaceae</taxon>
        <taxon>Cellulosimicrobium</taxon>
    </lineage>
</organism>
<protein>
    <recommendedName>
        <fullName evidence="2">Head-to-tail adaptor</fullName>
    </recommendedName>
</protein>
<reference evidence="1" key="1">
    <citation type="submission" date="2024-06" db="EMBL/GenBank/DDBJ databases">
        <title>Complete genome sequence of the cellulolytic actinobacterium, Cellulosimicrobium ES-005.</title>
        <authorList>
            <person name="Matthews C.T."/>
            <person name="Underwood K.D."/>
            <person name="Ghanchi K.M."/>
            <person name="Fields S.D."/>
            <person name="Gardner S.G."/>
        </authorList>
    </citation>
    <scope>NUCLEOTIDE SEQUENCE</scope>
    <source>
        <strain evidence="1">ES-005</strain>
    </source>
</reference>
<name>A0AAU8G413_9MICO</name>
<evidence type="ECO:0008006" key="2">
    <source>
        <dbReference type="Google" id="ProtNLM"/>
    </source>
</evidence>
<evidence type="ECO:0000313" key="1">
    <source>
        <dbReference type="EMBL" id="XCH31371.1"/>
    </source>
</evidence>
<proteinExistence type="predicted"/>